<accession>A0A1Y2GY96</accession>
<sequence length="208" mass="23061">MLEKEAHRIEQCILRYGSRYTTILLFIQDGHVSCIQALEVYLLNSVAKGPMLKVTASSSAILKTASNKTAAEIIAEDGASSFKTDIPGFVVCHSCQDAIEYVNHILDLAQNMSSSVTPSYVASQQRCIIDTSSQPIRKQDPWSIWLTMAISIQQDSILTPYDGAQLRTQLCNIQNMSLATSLQYRNDCCLNDSVARSIEAFFETDQPI</sequence>
<dbReference type="RefSeq" id="XP_021884504.1">
    <property type="nucleotide sequence ID" value="XM_022028548.1"/>
</dbReference>
<dbReference type="GeneID" id="33570391"/>
<name>A0A1Y2GY96_9FUNG</name>
<protein>
    <submittedName>
        <fullName evidence="1">Uncharacterized protein</fullName>
    </submittedName>
</protein>
<organism evidence="1 2">
    <name type="scientific">Lobosporangium transversale</name>
    <dbReference type="NCBI Taxonomy" id="64571"/>
    <lineage>
        <taxon>Eukaryota</taxon>
        <taxon>Fungi</taxon>
        <taxon>Fungi incertae sedis</taxon>
        <taxon>Mucoromycota</taxon>
        <taxon>Mortierellomycotina</taxon>
        <taxon>Mortierellomycetes</taxon>
        <taxon>Mortierellales</taxon>
        <taxon>Mortierellaceae</taxon>
        <taxon>Lobosporangium</taxon>
    </lineage>
</organism>
<dbReference type="Proteomes" id="UP000193648">
    <property type="component" value="Unassembled WGS sequence"/>
</dbReference>
<reference evidence="1 2" key="1">
    <citation type="submission" date="2016-07" db="EMBL/GenBank/DDBJ databases">
        <title>Pervasive Adenine N6-methylation of Active Genes in Fungi.</title>
        <authorList>
            <consortium name="DOE Joint Genome Institute"/>
            <person name="Mondo S.J."/>
            <person name="Dannebaum R.O."/>
            <person name="Kuo R.C."/>
            <person name="Labutti K."/>
            <person name="Haridas S."/>
            <person name="Kuo A."/>
            <person name="Salamov A."/>
            <person name="Ahrendt S.R."/>
            <person name="Lipzen A."/>
            <person name="Sullivan W."/>
            <person name="Andreopoulos W.B."/>
            <person name="Clum A."/>
            <person name="Lindquist E."/>
            <person name="Daum C."/>
            <person name="Ramamoorthy G.K."/>
            <person name="Gryganskyi A."/>
            <person name="Culley D."/>
            <person name="Magnuson J.K."/>
            <person name="James T.Y."/>
            <person name="O'Malley M.A."/>
            <person name="Stajich J.E."/>
            <person name="Spatafora J.W."/>
            <person name="Visel A."/>
            <person name="Grigoriev I.V."/>
        </authorList>
    </citation>
    <scope>NUCLEOTIDE SEQUENCE [LARGE SCALE GENOMIC DNA]</scope>
    <source>
        <strain evidence="1 2">NRRL 3116</strain>
    </source>
</reference>
<keyword evidence="2" id="KW-1185">Reference proteome</keyword>
<dbReference type="EMBL" id="MCFF01000006">
    <property type="protein sequence ID" value="ORZ26741.1"/>
    <property type="molecule type" value="Genomic_DNA"/>
</dbReference>
<evidence type="ECO:0000313" key="1">
    <source>
        <dbReference type="EMBL" id="ORZ26741.1"/>
    </source>
</evidence>
<dbReference type="OrthoDB" id="2446365at2759"/>
<dbReference type="AlphaFoldDB" id="A0A1Y2GY96"/>
<proteinExistence type="predicted"/>
<evidence type="ECO:0000313" key="2">
    <source>
        <dbReference type="Proteomes" id="UP000193648"/>
    </source>
</evidence>
<dbReference type="InParanoid" id="A0A1Y2GY96"/>
<gene>
    <name evidence="1" type="ORF">BCR41DRAFT_393349</name>
</gene>
<comment type="caution">
    <text evidence="1">The sequence shown here is derived from an EMBL/GenBank/DDBJ whole genome shotgun (WGS) entry which is preliminary data.</text>
</comment>